<dbReference type="Proteomes" id="UP000186919">
    <property type="component" value="Unassembled WGS sequence"/>
</dbReference>
<protein>
    <submittedName>
        <fullName evidence="1">Uncharacterized protein</fullName>
    </submittedName>
</protein>
<organism evidence="1 2">
    <name type="scientific">Mycobacteroides immunogenum</name>
    <dbReference type="NCBI Taxonomy" id="83262"/>
    <lineage>
        <taxon>Bacteria</taxon>
        <taxon>Bacillati</taxon>
        <taxon>Actinomycetota</taxon>
        <taxon>Actinomycetes</taxon>
        <taxon>Mycobacteriales</taxon>
        <taxon>Mycobacteriaceae</taxon>
        <taxon>Mycobacteroides</taxon>
    </lineage>
</organism>
<sequence>MDHCPATPAELASSTAYDALRKAEQALREADRLNKILRAVVAQLGYRFTVDASGNVSVAVPQ</sequence>
<name>A0A179VGF1_9MYCO</name>
<accession>A0A179VGF1</accession>
<proteinExistence type="predicted"/>
<dbReference type="EMBL" id="LQYE01000001">
    <property type="protein sequence ID" value="OAT70940.1"/>
    <property type="molecule type" value="Genomic_DNA"/>
</dbReference>
<evidence type="ECO:0000313" key="1">
    <source>
        <dbReference type="EMBL" id="OAT70940.1"/>
    </source>
</evidence>
<dbReference type="AlphaFoldDB" id="A0A179VGF1"/>
<comment type="caution">
    <text evidence="1">The sequence shown here is derived from an EMBL/GenBank/DDBJ whole genome shotgun (WGS) entry which is preliminary data.</text>
</comment>
<dbReference type="RefSeq" id="WP_016343094.1">
    <property type="nucleotide sequence ID" value="NZ_LQYE01000001.1"/>
</dbReference>
<evidence type="ECO:0000313" key="2">
    <source>
        <dbReference type="Proteomes" id="UP000186919"/>
    </source>
</evidence>
<gene>
    <name evidence="1" type="ORF">AWB85_06615</name>
</gene>
<reference evidence="1 2" key="1">
    <citation type="submission" date="2016-01" db="EMBL/GenBank/DDBJ databases">
        <title>Mycobacterium immunogenum strain CD11_6 genome sequencing and assembly.</title>
        <authorList>
            <person name="Kaur G."/>
            <person name="Nair G.R."/>
            <person name="Mayilraj S."/>
        </authorList>
    </citation>
    <scope>NUCLEOTIDE SEQUENCE [LARGE SCALE GENOMIC DNA]</scope>
    <source>
        <strain evidence="1 2">CD11-6</strain>
    </source>
</reference>